<dbReference type="Pfam" id="PF22891">
    <property type="entry name" value="KH_PNO1_2nd"/>
    <property type="match status" value="1"/>
</dbReference>
<dbReference type="GO" id="GO:0032040">
    <property type="term" value="C:small-subunit processome"/>
    <property type="evidence" value="ECO:0007669"/>
    <property type="project" value="TreeGrafter"/>
</dbReference>
<dbReference type="Pfam" id="PF04427">
    <property type="entry name" value="Brix"/>
    <property type="match status" value="1"/>
</dbReference>
<dbReference type="Proteomes" id="UP001188597">
    <property type="component" value="Unassembled WGS sequence"/>
</dbReference>
<keyword evidence="3" id="KW-1185">Reference proteome</keyword>
<organism evidence="2 3">
    <name type="scientific">Escallonia herrerae</name>
    <dbReference type="NCBI Taxonomy" id="1293975"/>
    <lineage>
        <taxon>Eukaryota</taxon>
        <taxon>Viridiplantae</taxon>
        <taxon>Streptophyta</taxon>
        <taxon>Embryophyta</taxon>
        <taxon>Tracheophyta</taxon>
        <taxon>Spermatophyta</taxon>
        <taxon>Magnoliopsida</taxon>
        <taxon>eudicotyledons</taxon>
        <taxon>Gunneridae</taxon>
        <taxon>Pentapetalae</taxon>
        <taxon>asterids</taxon>
        <taxon>campanulids</taxon>
        <taxon>Escalloniales</taxon>
        <taxon>Escalloniaceae</taxon>
        <taxon>Escallonia</taxon>
    </lineage>
</organism>
<gene>
    <name evidence="2" type="ORF">RJ639_015168</name>
</gene>
<evidence type="ECO:0000313" key="3">
    <source>
        <dbReference type="Proteomes" id="UP001188597"/>
    </source>
</evidence>
<dbReference type="EMBL" id="JAVXUP010001626">
    <property type="protein sequence ID" value="KAK3009629.1"/>
    <property type="molecule type" value="Genomic_DNA"/>
</dbReference>
<dbReference type="FunFam" id="3.40.50.10480:FF:000001">
    <property type="entry name" value="IMP4, U3 small nucleolar ribonucleoprotein"/>
    <property type="match status" value="1"/>
</dbReference>
<dbReference type="InterPro" id="IPR044281">
    <property type="entry name" value="IMP4/RPF1"/>
</dbReference>
<dbReference type="InterPro" id="IPR055211">
    <property type="entry name" value="KH_PNO1_2nd"/>
</dbReference>
<dbReference type="PANTHER" id="PTHR22734:SF2">
    <property type="entry name" value="U3 SMALL NUCLEOLAR RIBONUCLEOPROTEIN PROTEIN IMP4"/>
    <property type="match status" value="1"/>
</dbReference>
<protein>
    <recommendedName>
        <fullName evidence="1">Brix domain-containing protein</fullName>
    </recommendedName>
</protein>
<dbReference type="Gene3D" id="3.30.1370.10">
    <property type="entry name" value="K Homology domain, type 1"/>
    <property type="match status" value="1"/>
</dbReference>
<dbReference type="GO" id="GO:0005654">
    <property type="term" value="C:nucleoplasm"/>
    <property type="evidence" value="ECO:0007669"/>
    <property type="project" value="UniProtKB-ARBA"/>
</dbReference>
<dbReference type="InterPro" id="IPR007109">
    <property type="entry name" value="Brix"/>
</dbReference>
<dbReference type="SUPFAM" id="SSF54791">
    <property type="entry name" value="Eukaryotic type KH-domain (KH-domain type I)"/>
    <property type="match status" value="1"/>
</dbReference>
<comment type="caution">
    <text evidence="2">The sequence shown here is derived from an EMBL/GenBank/DDBJ whole genome shotgun (WGS) entry which is preliminary data.</text>
</comment>
<dbReference type="SMART" id="SM00879">
    <property type="entry name" value="Brix"/>
    <property type="match status" value="1"/>
</dbReference>
<feature type="domain" description="Brix" evidence="1">
    <location>
        <begin position="83"/>
        <end position="268"/>
    </location>
</feature>
<dbReference type="AlphaFoldDB" id="A0AA89AMF9"/>
<accession>A0AA89AMF9</accession>
<dbReference type="PANTHER" id="PTHR22734">
    <property type="entry name" value="U3 SMALL NUCLEOLAR RIBONUCLEOPROTEIN PROTEIN IMP4"/>
    <property type="match status" value="1"/>
</dbReference>
<dbReference type="GO" id="GO:0030515">
    <property type="term" value="F:snoRNA binding"/>
    <property type="evidence" value="ECO:0007669"/>
    <property type="project" value="TreeGrafter"/>
</dbReference>
<evidence type="ECO:0000259" key="1">
    <source>
        <dbReference type="PROSITE" id="PS50833"/>
    </source>
</evidence>
<dbReference type="PROSITE" id="PS50833">
    <property type="entry name" value="BRIX"/>
    <property type="match status" value="1"/>
</dbReference>
<reference evidence="2" key="1">
    <citation type="submission" date="2022-12" db="EMBL/GenBank/DDBJ databases">
        <title>Draft genome assemblies for two species of Escallonia (Escalloniales).</title>
        <authorList>
            <person name="Chanderbali A."/>
            <person name="Dervinis C."/>
            <person name="Anghel I."/>
            <person name="Soltis D."/>
            <person name="Soltis P."/>
            <person name="Zapata F."/>
        </authorList>
    </citation>
    <scope>NUCLEOTIDE SEQUENCE</scope>
    <source>
        <strain evidence="2">UCBG64.0493</strain>
        <tissue evidence="2">Leaf</tissue>
    </source>
</reference>
<dbReference type="GO" id="GO:0034457">
    <property type="term" value="C:Mpp10 complex"/>
    <property type="evidence" value="ECO:0007669"/>
    <property type="project" value="UniProtKB-ARBA"/>
</dbReference>
<dbReference type="Gene3D" id="3.40.50.10480">
    <property type="entry name" value="Probable brix-domain ribosomal biogenesis protein"/>
    <property type="match status" value="1"/>
</dbReference>
<evidence type="ECO:0000313" key="2">
    <source>
        <dbReference type="EMBL" id="KAK3009629.1"/>
    </source>
</evidence>
<sequence>MLRRNVRLRREYLYRKSLEGKERLLYEKKRKIKEALEEGKPIPTELRNEEAALRQEIDLEDENTAIPRSTIDDEYANATDKDPKILLTTSRNPSAPLTQFTKELKFVFPNSQRMNRGGQVIAEIIETCRAHDFTDVVLVHEHRGVPDGLIISHLPFGPTAYFGLLNVVTRHDIKDKKAMGTMPEAYPHLILSNFSTKLGERTANILKHLFPVPKPDTKRIVTFANQSDYVSFRNHIYEKRGGPKSVELKEVGPRFELRLYQIKLGTMDQDEAQNEWVIRPLTKGATSMEVLRVSIPPQRYKALDLAWTDIHAVLSEQMQIDLRMNRKERLVELRTKAGAPGVRNLQKCADFVRAFMLGLDVADISALMYHGKLYVEAFGSAKLKAPKGGNLSRGLARLSSKHGQEKAGIEKQTGTRIVIEGARISIVGSYADVRAARQYISHVVLGLHSDLQPRAGTAKLTDWLCPSFVVWDYV</sequence>
<proteinExistence type="predicted"/>
<dbReference type="GO" id="GO:0042274">
    <property type="term" value="P:ribosomal small subunit biogenesis"/>
    <property type="evidence" value="ECO:0007669"/>
    <property type="project" value="UniProtKB-ARBA"/>
</dbReference>
<dbReference type="InterPro" id="IPR036612">
    <property type="entry name" value="KH_dom_type_1_sf"/>
</dbReference>
<dbReference type="GO" id="GO:0042134">
    <property type="term" value="F:rRNA primary transcript binding"/>
    <property type="evidence" value="ECO:0007669"/>
    <property type="project" value="InterPro"/>
</dbReference>
<name>A0AA89AMF9_9ASTE</name>
<dbReference type="SUPFAM" id="SSF52954">
    <property type="entry name" value="Class II aaRS ABD-related"/>
    <property type="match status" value="1"/>
</dbReference>
<dbReference type="GO" id="GO:0006364">
    <property type="term" value="P:rRNA processing"/>
    <property type="evidence" value="ECO:0007669"/>
    <property type="project" value="InterPro"/>
</dbReference>